<dbReference type="InterPro" id="IPR058627">
    <property type="entry name" value="MdtA-like_C"/>
</dbReference>
<comment type="similarity">
    <text evidence="2">Belongs to the membrane fusion protein (MFP) (TC 8.A.1) family.</text>
</comment>
<proteinExistence type="inferred from homology"/>
<dbReference type="InterPro" id="IPR058625">
    <property type="entry name" value="MdtA-like_BSH"/>
</dbReference>
<dbReference type="InterPro" id="IPR058626">
    <property type="entry name" value="MdtA-like_b-barrel"/>
</dbReference>
<evidence type="ECO:0000256" key="1">
    <source>
        <dbReference type="ARBA" id="ARBA00004196"/>
    </source>
</evidence>
<dbReference type="EMBL" id="QXDC01000003">
    <property type="protein sequence ID" value="RIA43562.1"/>
    <property type="molecule type" value="Genomic_DNA"/>
</dbReference>
<dbReference type="GO" id="GO:0022857">
    <property type="term" value="F:transmembrane transporter activity"/>
    <property type="evidence" value="ECO:0007669"/>
    <property type="project" value="InterPro"/>
</dbReference>
<dbReference type="SUPFAM" id="SSF111369">
    <property type="entry name" value="HlyD-like secretion proteins"/>
    <property type="match status" value="1"/>
</dbReference>
<evidence type="ECO:0000256" key="2">
    <source>
        <dbReference type="ARBA" id="ARBA00009477"/>
    </source>
</evidence>
<dbReference type="Gene3D" id="1.10.287.470">
    <property type="entry name" value="Helix hairpin bin"/>
    <property type="match status" value="1"/>
</dbReference>
<evidence type="ECO:0000259" key="7">
    <source>
        <dbReference type="Pfam" id="PF25944"/>
    </source>
</evidence>
<dbReference type="Gene3D" id="2.40.50.100">
    <property type="match status" value="1"/>
</dbReference>
<comment type="subcellular location">
    <subcellularLocation>
        <location evidence="1">Cell envelope</location>
    </subcellularLocation>
</comment>
<keyword evidence="3" id="KW-0175">Coiled coil</keyword>
<dbReference type="RefSeq" id="WP_119035404.1">
    <property type="nucleotide sequence ID" value="NZ_QXDC01000003.1"/>
</dbReference>
<dbReference type="Gene3D" id="2.40.30.170">
    <property type="match status" value="1"/>
</dbReference>
<feature type="domain" description="Multidrug resistance protein MdtA-like alpha-helical hairpin" evidence="5">
    <location>
        <begin position="125"/>
        <end position="194"/>
    </location>
</feature>
<dbReference type="PANTHER" id="PTHR30158:SF24">
    <property type="entry name" value="HLYD FAMILY SECRETION PROTEIN"/>
    <property type="match status" value="1"/>
</dbReference>
<feature type="coiled-coil region" evidence="3">
    <location>
        <begin position="125"/>
        <end position="183"/>
    </location>
</feature>
<dbReference type="PANTHER" id="PTHR30158">
    <property type="entry name" value="ACRA/E-RELATED COMPONENT OF DRUG EFFLUX TRANSPORTER"/>
    <property type="match status" value="1"/>
</dbReference>
<dbReference type="Pfam" id="PF25917">
    <property type="entry name" value="BSH_RND"/>
    <property type="match status" value="1"/>
</dbReference>
<keyword evidence="10" id="KW-1185">Reference proteome</keyword>
<feature type="domain" description="Multidrug resistance protein MdtA-like C-terminal permuted SH3" evidence="8">
    <location>
        <begin position="323"/>
        <end position="379"/>
    </location>
</feature>
<comment type="caution">
    <text evidence="9">The sequence shown here is derived from an EMBL/GenBank/DDBJ whole genome shotgun (WGS) entry which is preliminary data.</text>
</comment>
<dbReference type="Pfam" id="PF25944">
    <property type="entry name" value="Beta-barrel_RND"/>
    <property type="match status" value="1"/>
</dbReference>
<evidence type="ECO:0000259" key="6">
    <source>
        <dbReference type="Pfam" id="PF25917"/>
    </source>
</evidence>
<sequence length="421" mass="44334">MNMLTKIGRAEDQAPETHTAPRPWRRGLLIGVPLAVLAWGGYSITHRGSPALAAPPPPTVTIAVPLERTIDRWDDYVGRFEASKAVEVRPRVSGAITGVHFRDGAIVHKGDLLFTIDSRPFAAALAEARARLASAKSDLTLARADLDRALKLVDIDAVSQSDVDQLRAKQQAAQAALAGAEASVRARALDMSFTQVRAPIGGRISDRRVDAGNLVAGGDGAQATLLTTINALDPIYFSFDASEALFLKAKRAEQAGDAGSPVEVKLQDETAYRWKGRLDFTDNGLDPRSGTIRVRAVVDNPELFLTPGMFGNARLANGGAVAALLVPDAAVTTDQARKLVMVIGKDGTAQAKPVELGPVVQGLRVIRSGLGPQDRVVISDPELAQPGAKVLTKPGKIAPVTADDPPPVADPTSGEATFAVG</sequence>
<evidence type="ECO:0000259" key="8">
    <source>
        <dbReference type="Pfam" id="PF25967"/>
    </source>
</evidence>
<dbReference type="GO" id="GO:0005886">
    <property type="term" value="C:plasma membrane"/>
    <property type="evidence" value="ECO:0007669"/>
    <property type="project" value="TreeGrafter"/>
</dbReference>
<gene>
    <name evidence="9" type="ORF">DFR49_1785</name>
</gene>
<dbReference type="NCBIfam" id="TIGR01730">
    <property type="entry name" value="RND_mfp"/>
    <property type="match status" value="1"/>
</dbReference>
<reference evidence="9 10" key="1">
    <citation type="submission" date="2018-08" db="EMBL/GenBank/DDBJ databases">
        <title>Genomic Encyclopedia of Type Strains, Phase IV (KMG-IV): sequencing the most valuable type-strain genomes for metagenomic binning, comparative biology and taxonomic classification.</title>
        <authorList>
            <person name="Goeker M."/>
        </authorList>
    </citation>
    <scope>NUCLEOTIDE SEQUENCE [LARGE SCALE GENOMIC DNA]</scope>
    <source>
        <strain evidence="9 10">DSM 25527</strain>
    </source>
</reference>
<dbReference type="Proteomes" id="UP000266568">
    <property type="component" value="Unassembled WGS sequence"/>
</dbReference>
<dbReference type="GO" id="GO:0046677">
    <property type="term" value="P:response to antibiotic"/>
    <property type="evidence" value="ECO:0007669"/>
    <property type="project" value="TreeGrafter"/>
</dbReference>
<evidence type="ECO:0000256" key="4">
    <source>
        <dbReference type="SAM" id="MobiDB-lite"/>
    </source>
</evidence>
<dbReference type="AlphaFoldDB" id="A0A397P2U9"/>
<dbReference type="GO" id="GO:0030313">
    <property type="term" value="C:cell envelope"/>
    <property type="evidence" value="ECO:0007669"/>
    <property type="project" value="UniProtKB-SubCell"/>
</dbReference>
<dbReference type="Pfam" id="PF25967">
    <property type="entry name" value="RND-MFP_C"/>
    <property type="match status" value="1"/>
</dbReference>
<evidence type="ECO:0000313" key="9">
    <source>
        <dbReference type="EMBL" id="RIA43562.1"/>
    </source>
</evidence>
<evidence type="ECO:0000259" key="5">
    <source>
        <dbReference type="Pfam" id="PF25876"/>
    </source>
</evidence>
<evidence type="ECO:0000256" key="3">
    <source>
        <dbReference type="SAM" id="Coils"/>
    </source>
</evidence>
<name>A0A397P2U9_9SPHN</name>
<feature type="domain" description="Multidrug resistance protein MdtA-like barrel-sandwich hybrid" evidence="6">
    <location>
        <begin position="85"/>
        <end position="223"/>
    </location>
</feature>
<accession>A0A397P2U9</accession>
<feature type="region of interest" description="Disordered" evidence="4">
    <location>
        <begin position="394"/>
        <end position="421"/>
    </location>
</feature>
<feature type="domain" description="Multidrug resistance protein MdtA-like beta-barrel" evidence="7">
    <location>
        <begin position="234"/>
        <end position="316"/>
    </location>
</feature>
<feature type="region of interest" description="Disordered" evidence="4">
    <location>
        <begin position="1"/>
        <end position="21"/>
    </location>
</feature>
<protein>
    <submittedName>
        <fullName evidence="9">RND family efflux transporter MFP subunit</fullName>
    </submittedName>
</protein>
<evidence type="ECO:0000313" key="10">
    <source>
        <dbReference type="Proteomes" id="UP000266568"/>
    </source>
</evidence>
<dbReference type="OrthoDB" id="9816569at2"/>
<dbReference type="Gene3D" id="2.40.420.20">
    <property type="match status" value="1"/>
</dbReference>
<organism evidence="9 10">
    <name type="scientific">Hephaestia caeni</name>
    <dbReference type="NCBI Taxonomy" id="645617"/>
    <lineage>
        <taxon>Bacteria</taxon>
        <taxon>Pseudomonadati</taxon>
        <taxon>Pseudomonadota</taxon>
        <taxon>Alphaproteobacteria</taxon>
        <taxon>Sphingomonadales</taxon>
        <taxon>Sphingomonadaceae</taxon>
        <taxon>Hephaestia</taxon>
    </lineage>
</organism>
<dbReference type="Pfam" id="PF25876">
    <property type="entry name" value="HH_MFP_RND"/>
    <property type="match status" value="1"/>
</dbReference>
<dbReference type="InterPro" id="IPR058624">
    <property type="entry name" value="MdtA-like_HH"/>
</dbReference>
<dbReference type="InterPro" id="IPR006143">
    <property type="entry name" value="RND_pump_MFP"/>
</dbReference>